<keyword evidence="3" id="KW-1185">Reference proteome</keyword>
<reference evidence="2" key="2">
    <citation type="submission" date="2020-09" db="EMBL/GenBank/DDBJ databases">
        <authorList>
            <person name="Sun Q."/>
            <person name="Zhou Y."/>
        </authorList>
    </citation>
    <scope>NUCLEOTIDE SEQUENCE</scope>
    <source>
        <strain evidence="2">CGMCC 1.15367</strain>
    </source>
</reference>
<evidence type="ECO:0000256" key="1">
    <source>
        <dbReference type="SAM" id="MobiDB-lite"/>
    </source>
</evidence>
<reference evidence="2" key="1">
    <citation type="journal article" date="2014" name="Int. J. Syst. Evol. Microbiol.">
        <title>Complete genome sequence of Corynebacterium casei LMG S-19264T (=DSM 44701T), isolated from a smear-ripened cheese.</title>
        <authorList>
            <consortium name="US DOE Joint Genome Institute (JGI-PGF)"/>
            <person name="Walter F."/>
            <person name="Albersmeier A."/>
            <person name="Kalinowski J."/>
            <person name="Ruckert C."/>
        </authorList>
    </citation>
    <scope>NUCLEOTIDE SEQUENCE</scope>
    <source>
        <strain evidence="2">CGMCC 1.15367</strain>
    </source>
</reference>
<gene>
    <name evidence="2" type="ORF">GCM10011390_27610</name>
</gene>
<proteinExistence type="predicted"/>
<name>A0A916ZQD4_9HYPH</name>
<sequence length="55" mass="5688">MPIGARARAAGKAASGRIYTLRQACDNKSRGGARCETKTGSRLAAAPRSGRDAAR</sequence>
<organism evidence="2 3">
    <name type="scientific">Aureimonas endophytica</name>
    <dbReference type="NCBI Taxonomy" id="2027858"/>
    <lineage>
        <taxon>Bacteria</taxon>
        <taxon>Pseudomonadati</taxon>
        <taxon>Pseudomonadota</taxon>
        <taxon>Alphaproteobacteria</taxon>
        <taxon>Hyphomicrobiales</taxon>
        <taxon>Aurantimonadaceae</taxon>
        <taxon>Aureimonas</taxon>
    </lineage>
</organism>
<feature type="compositionally biased region" description="Basic and acidic residues" evidence="1">
    <location>
        <begin position="29"/>
        <end position="39"/>
    </location>
</feature>
<dbReference type="Proteomes" id="UP000644699">
    <property type="component" value="Unassembled WGS sequence"/>
</dbReference>
<dbReference type="AlphaFoldDB" id="A0A916ZQD4"/>
<dbReference type="EMBL" id="BMIQ01000004">
    <property type="protein sequence ID" value="GGE07049.1"/>
    <property type="molecule type" value="Genomic_DNA"/>
</dbReference>
<protein>
    <submittedName>
        <fullName evidence="2">Uncharacterized protein</fullName>
    </submittedName>
</protein>
<accession>A0A916ZQD4</accession>
<evidence type="ECO:0000313" key="2">
    <source>
        <dbReference type="EMBL" id="GGE07049.1"/>
    </source>
</evidence>
<feature type="region of interest" description="Disordered" evidence="1">
    <location>
        <begin position="29"/>
        <end position="55"/>
    </location>
</feature>
<comment type="caution">
    <text evidence="2">The sequence shown here is derived from an EMBL/GenBank/DDBJ whole genome shotgun (WGS) entry which is preliminary data.</text>
</comment>
<evidence type="ECO:0000313" key="3">
    <source>
        <dbReference type="Proteomes" id="UP000644699"/>
    </source>
</evidence>